<sequence>MKRIFIVACFIAANLAFVSCTNDDIEDTISKNKVSATDTTPGDSGGGSNGQTPIPPPK</sequence>
<accession>A0ABS8MRQ2</accession>
<evidence type="ECO:0000256" key="1">
    <source>
        <dbReference type="SAM" id="MobiDB-lite"/>
    </source>
</evidence>
<gene>
    <name evidence="3" type="ORF">LNQ49_07555</name>
</gene>
<dbReference type="EMBL" id="JAJJMO010000001">
    <property type="protein sequence ID" value="MCC9071442.1"/>
    <property type="molecule type" value="Genomic_DNA"/>
</dbReference>
<feature type="chain" id="PRO_5047449429" description="Lipoprotein" evidence="2">
    <location>
        <begin position="19"/>
        <end position="58"/>
    </location>
</feature>
<feature type="signal peptide" evidence="2">
    <location>
        <begin position="1"/>
        <end position="18"/>
    </location>
</feature>
<evidence type="ECO:0008006" key="5">
    <source>
        <dbReference type="Google" id="ProtNLM"/>
    </source>
</evidence>
<protein>
    <recommendedName>
        <fullName evidence="5">Lipoprotein</fullName>
    </recommendedName>
</protein>
<proteinExistence type="predicted"/>
<keyword evidence="2" id="KW-0732">Signal</keyword>
<dbReference type="Proteomes" id="UP001430919">
    <property type="component" value="Unassembled WGS sequence"/>
</dbReference>
<organism evidence="3 4">
    <name type="scientific">Flavobacterium pisciphilum</name>
    <dbReference type="NCBI Taxonomy" id="2893755"/>
    <lineage>
        <taxon>Bacteria</taxon>
        <taxon>Pseudomonadati</taxon>
        <taxon>Bacteroidota</taxon>
        <taxon>Flavobacteriia</taxon>
        <taxon>Flavobacteriales</taxon>
        <taxon>Flavobacteriaceae</taxon>
        <taxon>Flavobacterium</taxon>
    </lineage>
</organism>
<reference evidence="3" key="1">
    <citation type="submission" date="2021-11" db="EMBL/GenBank/DDBJ databases">
        <title>Description of novel Flavobacterium species.</title>
        <authorList>
            <person name="Saticioglu I.B."/>
            <person name="Ay H."/>
            <person name="Altun S."/>
            <person name="Duman M."/>
        </authorList>
    </citation>
    <scope>NUCLEOTIDE SEQUENCE</scope>
    <source>
        <strain evidence="3">F-65</strain>
    </source>
</reference>
<comment type="caution">
    <text evidence="3">The sequence shown here is derived from an EMBL/GenBank/DDBJ whole genome shotgun (WGS) entry which is preliminary data.</text>
</comment>
<feature type="region of interest" description="Disordered" evidence="1">
    <location>
        <begin position="31"/>
        <end position="58"/>
    </location>
</feature>
<dbReference type="RefSeq" id="WP_229988056.1">
    <property type="nucleotide sequence ID" value="NZ_JAJJMO010000001.1"/>
</dbReference>
<name>A0ABS8MRQ2_9FLAO</name>
<dbReference type="PROSITE" id="PS51257">
    <property type="entry name" value="PROKAR_LIPOPROTEIN"/>
    <property type="match status" value="1"/>
</dbReference>
<evidence type="ECO:0000313" key="3">
    <source>
        <dbReference type="EMBL" id="MCC9071442.1"/>
    </source>
</evidence>
<evidence type="ECO:0000313" key="4">
    <source>
        <dbReference type="Proteomes" id="UP001430919"/>
    </source>
</evidence>
<keyword evidence="4" id="KW-1185">Reference proteome</keyword>
<evidence type="ECO:0000256" key="2">
    <source>
        <dbReference type="SAM" id="SignalP"/>
    </source>
</evidence>